<dbReference type="InterPro" id="IPR014942">
    <property type="entry name" value="AbiEii"/>
</dbReference>
<evidence type="ECO:0000313" key="1">
    <source>
        <dbReference type="EMBL" id="PJY73556.1"/>
    </source>
</evidence>
<proteinExistence type="predicted"/>
<evidence type="ECO:0000313" key="2">
    <source>
        <dbReference type="Proteomes" id="UP000231846"/>
    </source>
</evidence>
<dbReference type="Proteomes" id="UP000231846">
    <property type="component" value="Unassembled WGS sequence"/>
</dbReference>
<protein>
    <submittedName>
        <fullName evidence="1">Putative type IV TA system AbiEii-like nucleotidyl transferase toxin</fullName>
    </submittedName>
</protein>
<comment type="caution">
    <text evidence="1">The sequence shown here is derived from an EMBL/GenBank/DDBJ whole genome shotgun (WGS) entry which is preliminary data.</text>
</comment>
<dbReference type="Pfam" id="PF08843">
    <property type="entry name" value="AbiEii"/>
    <property type="match status" value="1"/>
</dbReference>
<keyword evidence="1" id="KW-0808">Transferase</keyword>
<reference evidence="1 2" key="1">
    <citation type="journal article" date="2017" name="MBio">
        <title>Gut Symbiont Bacteroides fragilis Secretes a Eukaryotic-Like Ubiquitin Protein That Mediates Intraspecies Antagonism.</title>
        <authorList>
            <person name="Chatzidaki-Livanis M."/>
            <person name="Coyne M.J."/>
            <person name="Roelofs K.G."/>
            <person name="Gentyala R.R."/>
            <person name="Caldwell J.M."/>
            <person name="Comstock L.E."/>
        </authorList>
    </citation>
    <scope>NUCLEOTIDE SEQUENCE [LARGE SCALE GENOMIC DNA]</scope>
    <source>
        <strain evidence="1 2">12905</strain>
    </source>
</reference>
<dbReference type="GO" id="GO:0016740">
    <property type="term" value="F:transferase activity"/>
    <property type="evidence" value="ECO:0007669"/>
    <property type="project" value="UniProtKB-KW"/>
</dbReference>
<gene>
    <name evidence="1" type="ORF">CQW34_03235</name>
</gene>
<organism evidence="1 2">
    <name type="scientific">Bacteroides fragilis</name>
    <dbReference type="NCBI Taxonomy" id="817"/>
    <lineage>
        <taxon>Bacteria</taxon>
        <taxon>Pseudomonadati</taxon>
        <taxon>Bacteroidota</taxon>
        <taxon>Bacteroidia</taxon>
        <taxon>Bacteroidales</taxon>
        <taxon>Bacteroidaceae</taxon>
        <taxon>Bacteroides</taxon>
    </lineage>
</organism>
<sequence length="354" mass="40735">MQQEKVKNWIDLPLDEKHTILANIAEKKAIKDNAVEKDFWVSMVLKALFSLPYSDKLVFKGGTSLSKGWSLIERFSEDCDLAIDRSFLGFDGELTKKQCTRLRKASKVFIENTFSKDLEAAINALGLEGHFKINTPSTTESDKDPVEFFVEYDSCLADKDLYIPERVKIEVSCRSLLEPFELVPMRSMIEDAYPTESFSAPKFNVPTVLAGKTFLEKVFLLHEEFNRPGGCTRLERLTRHMYDIEKMMDTDFAIKAMNNVGMYVEIVKHRQSFTAWSGLDYKSHKPATLSFVPPAFLNAALKEDYSKMQEGFIYGESLSYEQLINRLSTLMQNFRELEWSDPYFDDNIDNDVTE</sequence>
<name>A0A2M9V4I0_BACFG</name>
<dbReference type="Gene3D" id="3.10.450.620">
    <property type="entry name" value="JHP933, nucleotidyltransferase-like core domain"/>
    <property type="match status" value="1"/>
</dbReference>
<dbReference type="AlphaFoldDB" id="A0A2M9V4I0"/>
<dbReference type="EMBL" id="PDCW01000025">
    <property type="protein sequence ID" value="PJY73556.1"/>
    <property type="molecule type" value="Genomic_DNA"/>
</dbReference>
<dbReference type="RefSeq" id="WP_044136613.1">
    <property type="nucleotide sequence ID" value="NZ_JAQDLP010000015.1"/>
</dbReference>
<accession>A0A2M9V4I0</accession>